<keyword evidence="1" id="KW-0472">Membrane</keyword>
<gene>
    <name evidence="3" type="ORF">PV09_00828</name>
</gene>
<keyword evidence="1" id="KW-0812">Transmembrane</keyword>
<evidence type="ECO:0000256" key="1">
    <source>
        <dbReference type="SAM" id="Phobius"/>
    </source>
</evidence>
<dbReference type="Proteomes" id="UP000053259">
    <property type="component" value="Unassembled WGS sequence"/>
</dbReference>
<feature type="transmembrane region" description="Helical" evidence="1">
    <location>
        <begin position="51"/>
        <end position="71"/>
    </location>
</feature>
<keyword evidence="1" id="KW-1133">Transmembrane helix</keyword>
<dbReference type="VEuPathDB" id="FungiDB:PV09_00828"/>
<sequence>MGKLIKNHLARLIVLTAAAYQVAASLEGFFWPKIFWDFLTTNFDPIVKPIPVLQIVNLCFGLLALAWEWPVKQFAGTWLHQSIEFRLLVLPLLAFTSVLMYQSTNACLYYLIGMAIYFWGYSEGEIVCEKPWALPKREKRNLAKAEA</sequence>
<keyword evidence="4" id="KW-1185">Reference proteome</keyword>
<dbReference type="InParanoid" id="A0A0D2BC17"/>
<feature type="transmembrane region" description="Helical" evidence="1">
    <location>
        <begin position="12"/>
        <end position="31"/>
    </location>
</feature>
<proteinExistence type="predicted"/>
<dbReference type="OrthoDB" id="2110422at2759"/>
<organism evidence="3 4">
    <name type="scientific">Verruconis gallopava</name>
    <dbReference type="NCBI Taxonomy" id="253628"/>
    <lineage>
        <taxon>Eukaryota</taxon>
        <taxon>Fungi</taxon>
        <taxon>Dikarya</taxon>
        <taxon>Ascomycota</taxon>
        <taxon>Pezizomycotina</taxon>
        <taxon>Dothideomycetes</taxon>
        <taxon>Pleosporomycetidae</taxon>
        <taxon>Venturiales</taxon>
        <taxon>Sympoventuriaceae</taxon>
        <taxon>Verruconis</taxon>
    </lineage>
</organism>
<accession>A0A0D2BC17</accession>
<evidence type="ECO:0000259" key="2">
    <source>
        <dbReference type="Pfam" id="PF24853"/>
    </source>
</evidence>
<dbReference type="PANTHER" id="PTHR40629">
    <property type="entry name" value="PRO41 PROTEIN"/>
    <property type="match status" value="1"/>
</dbReference>
<reference evidence="3 4" key="1">
    <citation type="submission" date="2015-01" db="EMBL/GenBank/DDBJ databases">
        <title>The Genome Sequence of Ochroconis gallopava CBS43764.</title>
        <authorList>
            <consortium name="The Broad Institute Genomics Platform"/>
            <person name="Cuomo C."/>
            <person name="de Hoog S."/>
            <person name="Gorbushina A."/>
            <person name="Stielow B."/>
            <person name="Teixiera M."/>
            <person name="Abouelleil A."/>
            <person name="Chapman S.B."/>
            <person name="Priest M."/>
            <person name="Young S.K."/>
            <person name="Wortman J."/>
            <person name="Nusbaum C."/>
            <person name="Birren B."/>
        </authorList>
    </citation>
    <scope>NUCLEOTIDE SEQUENCE [LARGE SCALE GENOMIC DNA]</scope>
    <source>
        <strain evidence="3 4">CBS 43764</strain>
    </source>
</reference>
<protein>
    <recommendedName>
        <fullName evidence="2">DUF7727 domain-containing protein</fullName>
    </recommendedName>
</protein>
<name>A0A0D2BC17_9PEZI</name>
<dbReference type="RefSeq" id="XP_016218778.1">
    <property type="nucleotide sequence ID" value="XM_016353625.1"/>
</dbReference>
<feature type="domain" description="DUF7727" evidence="2">
    <location>
        <begin position="1"/>
        <end position="125"/>
    </location>
</feature>
<dbReference type="EMBL" id="KN847530">
    <property type="protein sequence ID" value="KIW08909.1"/>
    <property type="molecule type" value="Genomic_DNA"/>
</dbReference>
<dbReference type="Pfam" id="PF24853">
    <property type="entry name" value="DUF7727"/>
    <property type="match status" value="1"/>
</dbReference>
<dbReference type="GeneID" id="27308801"/>
<dbReference type="PANTHER" id="PTHR40629:SF1">
    <property type="entry name" value="PRO41 PROTEIN"/>
    <property type="match status" value="1"/>
</dbReference>
<evidence type="ECO:0000313" key="4">
    <source>
        <dbReference type="Proteomes" id="UP000053259"/>
    </source>
</evidence>
<dbReference type="InterPro" id="IPR056144">
    <property type="entry name" value="DUF7727"/>
</dbReference>
<dbReference type="HOGENOM" id="CLU_132815_0_0_1"/>
<feature type="transmembrane region" description="Helical" evidence="1">
    <location>
        <begin position="83"/>
        <end position="102"/>
    </location>
</feature>
<evidence type="ECO:0000313" key="3">
    <source>
        <dbReference type="EMBL" id="KIW08909.1"/>
    </source>
</evidence>
<dbReference type="AlphaFoldDB" id="A0A0D2BC17"/>